<protein>
    <recommendedName>
        <fullName evidence="1">DUF6795 domain-containing protein</fullName>
    </recommendedName>
</protein>
<dbReference type="Proteomes" id="UP000229278">
    <property type="component" value="Unassembled WGS sequence"/>
</dbReference>
<organism evidence="2 3">
    <name type="scientific">Candidatus Contendibacter odensensis</name>
    <dbReference type="NCBI Taxonomy" id="1400860"/>
    <lineage>
        <taxon>Bacteria</taxon>
        <taxon>Pseudomonadati</taxon>
        <taxon>Pseudomonadota</taxon>
        <taxon>Gammaproteobacteria</taxon>
        <taxon>Candidatus Competibacteraceae</taxon>
        <taxon>Candidatus Contendibacter</taxon>
    </lineage>
</organism>
<sequence>MAFSQLCVFSEVKGIVLQNGVPIANATIEQRYFLGDKPYSNTTASDSQGQFKFPVAYSSSFFRSIMPHEPIVRQKIFIQHNGESYEAWNYTKRNYRVNGERDGRALIMKCDLNTEPTAKEAYKNAMGQSINYYGICELVDHF</sequence>
<proteinExistence type="predicted"/>
<name>A0A2G6PFE9_9GAMM</name>
<dbReference type="InterPro" id="IPR046474">
    <property type="entry name" value="DUF6795"/>
</dbReference>
<gene>
    <name evidence="2" type="ORF">CSA09_02090</name>
</gene>
<dbReference type="Pfam" id="PF20598">
    <property type="entry name" value="DUF6795"/>
    <property type="match status" value="1"/>
</dbReference>
<dbReference type="EMBL" id="PDTV01000005">
    <property type="protein sequence ID" value="PIE83284.1"/>
    <property type="molecule type" value="Genomic_DNA"/>
</dbReference>
<evidence type="ECO:0000313" key="2">
    <source>
        <dbReference type="EMBL" id="PIE83284.1"/>
    </source>
</evidence>
<reference evidence="2 3" key="1">
    <citation type="submission" date="2017-10" db="EMBL/GenBank/DDBJ databases">
        <title>Novel microbial diversity and functional potential in the marine mammal oral microbiome.</title>
        <authorList>
            <person name="Dudek N.K."/>
            <person name="Sun C.L."/>
            <person name="Burstein D."/>
            <person name="Kantor R.S."/>
            <person name="Aliaga Goltsman D.S."/>
            <person name="Bik E.M."/>
            <person name="Thomas B.C."/>
            <person name="Banfield J.F."/>
            <person name="Relman D.A."/>
        </authorList>
    </citation>
    <scope>NUCLEOTIDE SEQUENCE [LARGE SCALE GENOMIC DNA]</scope>
    <source>
        <strain evidence="2">DOLJORAL78_50_517</strain>
    </source>
</reference>
<accession>A0A2G6PFE9</accession>
<evidence type="ECO:0000313" key="3">
    <source>
        <dbReference type="Proteomes" id="UP000229278"/>
    </source>
</evidence>
<dbReference type="AlphaFoldDB" id="A0A2G6PFE9"/>
<comment type="caution">
    <text evidence="2">The sequence shown here is derived from an EMBL/GenBank/DDBJ whole genome shotgun (WGS) entry which is preliminary data.</text>
</comment>
<evidence type="ECO:0000259" key="1">
    <source>
        <dbReference type="Pfam" id="PF20598"/>
    </source>
</evidence>
<feature type="domain" description="DUF6795" evidence="1">
    <location>
        <begin position="12"/>
        <end position="115"/>
    </location>
</feature>